<dbReference type="PROSITE" id="PS51767">
    <property type="entry name" value="PEPTIDASE_A1"/>
    <property type="match status" value="1"/>
</dbReference>
<dbReference type="EMBL" id="CM035415">
    <property type="protein sequence ID" value="KAH7426656.1"/>
    <property type="molecule type" value="Genomic_DNA"/>
</dbReference>
<dbReference type="OrthoDB" id="2747330at2759"/>
<proteinExistence type="inferred from homology"/>
<name>A0A8T2TYC7_CERRI</name>
<dbReference type="InterPro" id="IPR032799">
    <property type="entry name" value="TAXi_C"/>
</dbReference>
<dbReference type="InterPro" id="IPR001461">
    <property type="entry name" value="Aspartic_peptidase_A1"/>
</dbReference>
<dbReference type="GO" id="GO:0004190">
    <property type="term" value="F:aspartic-type endopeptidase activity"/>
    <property type="evidence" value="ECO:0007669"/>
    <property type="project" value="InterPro"/>
</dbReference>
<dbReference type="Pfam" id="PF14541">
    <property type="entry name" value="TAXi_C"/>
    <property type="match status" value="1"/>
</dbReference>
<evidence type="ECO:0000313" key="6">
    <source>
        <dbReference type="Proteomes" id="UP000825935"/>
    </source>
</evidence>
<dbReference type="Proteomes" id="UP000825935">
    <property type="component" value="Chromosome 10"/>
</dbReference>
<dbReference type="GO" id="GO:0006508">
    <property type="term" value="P:proteolysis"/>
    <property type="evidence" value="ECO:0007669"/>
    <property type="project" value="InterPro"/>
</dbReference>
<dbReference type="PANTHER" id="PTHR13683">
    <property type="entry name" value="ASPARTYL PROTEASES"/>
    <property type="match status" value="1"/>
</dbReference>
<accession>A0A8T2TYC7</accession>
<keyword evidence="6" id="KW-1185">Reference proteome</keyword>
<feature type="domain" description="Peptidase A1" evidence="4">
    <location>
        <begin position="159"/>
        <end position="517"/>
    </location>
</feature>
<dbReference type="AlphaFoldDB" id="A0A8T2TYC7"/>
<reference evidence="5" key="1">
    <citation type="submission" date="2021-08" db="EMBL/GenBank/DDBJ databases">
        <title>WGS assembly of Ceratopteris richardii.</title>
        <authorList>
            <person name="Marchant D.B."/>
            <person name="Chen G."/>
            <person name="Jenkins J."/>
            <person name="Shu S."/>
            <person name="Leebens-Mack J."/>
            <person name="Grimwood J."/>
            <person name="Schmutz J."/>
            <person name="Soltis P."/>
            <person name="Soltis D."/>
            <person name="Chen Z.-H."/>
        </authorList>
    </citation>
    <scope>NUCLEOTIDE SEQUENCE</scope>
    <source>
        <strain evidence="5">Whitten #5841</strain>
        <tissue evidence="5">Leaf</tissue>
    </source>
</reference>
<feature type="chain" id="PRO_5035831005" description="Peptidase A1 domain-containing protein" evidence="3">
    <location>
        <begin position="26"/>
        <end position="523"/>
    </location>
</feature>
<keyword evidence="3" id="KW-0732">Signal</keyword>
<evidence type="ECO:0000256" key="2">
    <source>
        <dbReference type="PIRSR" id="PIRSR601461-1"/>
    </source>
</evidence>
<feature type="active site" evidence="2">
    <location>
        <position position="175"/>
    </location>
</feature>
<evidence type="ECO:0000256" key="3">
    <source>
        <dbReference type="SAM" id="SignalP"/>
    </source>
</evidence>
<protein>
    <recommendedName>
        <fullName evidence="4">Peptidase A1 domain-containing protein</fullName>
    </recommendedName>
</protein>
<dbReference type="InterPro" id="IPR032861">
    <property type="entry name" value="TAXi_N"/>
</dbReference>
<feature type="active site" evidence="2">
    <location>
        <position position="395"/>
    </location>
</feature>
<feature type="signal peptide" evidence="3">
    <location>
        <begin position="1"/>
        <end position="25"/>
    </location>
</feature>
<evidence type="ECO:0000256" key="1">
    <source>
        <dbReference type="ARBA" id="ARBA00007447"/>
    </source>
</evidence>
<comment type="similarity">
    <text evidence="1">Belongs to the peptidase A1 family.</text>
</comment>
<dbReference type="InterPro" id="IPR033121">
    <property type="entry name" value="PEPTIDASE_A1"/>
</dbReference>
<dbReference type="OMA" id="RFHERME"/>
<dbReference type="SUPFAM" id="SSF50630">
    <property type="entry name" value="Acid proteases"/>
    <property type="match status" value="1"/>
</dbReference>
<dbReference type="Gene3D" id="2.40.70.10">
    <property type="entry name" value="Acid Proteases"/>
    <property type="match status" value="2"/>
</dbReference>
<evidence type="ECO:0000259" key="4">
    <source>
        <dbReference type="PROSITE" id="PS51767"/>
    </source>
</evidence>
<gene>
    <name evidence="5" type="ORF">KP509_10G010900</name>
</gene>
<dbReference type="Pfam" id="PF14543">
    <property type="entry name" value="TAXi_N"/>
    <property type="match status" value="1"/>
</dbReference>
<organism evidence="5 6">
    <name type="scientific">Ceratopteris richardii</name>
    <name type="common">Triangle waterfern</name>
    <dbReference type="NCBI Taxonomy" id="49495"/>
    <lineage>
        <taxon>Eukaryota</taxon>
        <taxon>Viridiplantae</taxon>
        <taxon>Streptophyta</taxon>
        <taxon>Embryophyta</taxon>
        <taxon>Tracheophyta</taxon>
        <taxon>Polypodiopsida</taxon>
        <taxon>Polypodiidae</taxon>
        <taxon>Polypodiales</taxon>
        <taxon>Pteridineae</taxon>
        <taxon>Pteridaceae</taxon>
        <taxon>Parkerioideae</taxon>
        <taxon>Ceratopteris</taxon>
    </lineage>
</organism>
<dbReference type="PANTHER" id="PTHR13683:SF679">
    <property type="entry name" value="ASPARTYL PROTEASE FAMILY PROTEIN 2"/>
    <property type="match status" value="1"/>
</dbReference>
<sequence length="523" mass="55919">MMVGLSWKVSIDTLLLSLWMVGVAGAPDQQPVLSDAPPPSTVAFNLPLYHRDDPSFLMRKQMAGMLTVGQQAERARKNRREVIAKRLRRDVARVESIQRRMIRAFMGRGEFKEDEEAEKQATAANGGGGNSPAWVVDMDIGANVSEPVSTGMIDGSGEFFTTMGVGYDEFLLAIDTGSDLIWLQCLPCFSCYQQSGPMFNPAASPTFRPVGCAASEGCSETDIMTCSGGGLCIYQQSYGDGSFTAGTVARDNFYVGGGGQRASSMIQASVLMGCGHDNEGLFVGEAGLLGLGRGTLSFASQVASRTGGVFSYCLPSWNAASMGSLTFGPPTPSSSSAADGAGRVYSPLLTNPQRDLATFYYVQLVGVSVDGQPVAGVRATDLALRPSGRGGLIVDSGTTVSRLVTAFYYPLRNAFREASRRRGHLLPRVYSVFDTCYSPPPAIALPANFPSLQLQFEGMASMTLPPENVMFDVGDENFPLLCFAFAPTSTDFSILGNIQQQGFLMTFDTQASRLGFQSNQCST</sequence>
<comment type="caution">
    <text evidence="5">The sequence shown here is derived from an EMBL/GenBank/DDBJ whole genome shotgun (WGS) entry which is preliminary data.</text>
</comment>
<dbReference type="InterPro" id="IPR021109">
    <property type="entry name" value="Peptidase_aspartic_dom_sf"/>
</dbReference>
<evidence type="ECO:0000313" key="5">
    <source>
        <dbReference type="EMBL" id="KAH7426656.1"/>
    </source>
</evidence>